<accession>A0A7S0EUB2</accession>
<feature type="signal peptide" evidence="2">
    <location>
        <begin position="1"/>
        <end position="23"/>
    </location>
</feature>
<organism evidence="3">
    <name type="scientific">Phaeocystis antarctica</name>
    <dbReference type="NCBI Taxonomy" id="33657"/>
    <lineage>
        <taxon>Eukaryota</taxon>
        <taxon>Haptista</taxon>
        <taxon>Haptophyta</taxon>
        <taxon>Prymnesiophyceae</taxon>
        <taxon>Phaeocystales</taxon>
        <taxon>Phaeocystaceae</taxon>
        <taxon>Phaeocystis</taxon>
    </lineage>
</organism>
<feature type="transmembrane region" description="Helical" evidence="1">
    <location>
        <begin position="310"/>
        <end position="328"/>
    </location>
</feature>
<reference evidence="3" key="1">
    <citation type="submission" date="2021-01" db="EMBL/GenBank/DDBJ databases">
        <authorList>
            <person name="Corre E."/>
            <person name="Pelletier E."/>
            <person name="Niang G."/>
            <person name="Scheremetjew M."/>
            <person name="Finn R."/>
            <person name="Kale V."/>
            <person name="Holt S."/>
            <person name="Cochrane G."/>
            <person name="Meng A."/>
            <person name="Brown T."/>
            <person name="Cohen L."/>
        </authorList>
    </citation>
    <scope>NUCLEOTIDE SEQUENCE</scope>
    <source>
        <strain evidence="3">CCMP1374</strain>
    </source>
</reference>
<feature type="chain" id="PRO_5031454395" evidence="2">
    <location>
        <begin position="24"/>
        <end position="426"/>
    </location>
</feature>
<sequence length="426" mass="47177">MTSAHNRSGRVMLLLAACLPSSAMIHFGAPRHPQPTLRRHDRLLSSRAFPVMQGEQGFSSSAFTECPVGADECPLPESEFYEEDRGEAELMEKVIDYVLLLTPIVLPVLAGLGFEDTINTFHNVLERLADLKWVQVDGGLSRTAALLPVMTGIVLPCVSFALGTLTATTISTLRARQVGLRTTLNEEACLVRNVLSATEAMFPAEHCQDERRRAALLLRQYCTRVLVESRSGIDLEELQWQGASNSELDGITRLFHHAPPLPEGVQERGAGGVVPRFHDTTHFLAQMYVEKLQLSRSQRLAMLTTTFPQVHWIALTLLGLSVIFGFLLAADQQTLLFLAPVQLRLLFAVLVGALSATACICTDLNDPFRGAFQITPSSQQLYLIREVIDRTLFYGEFVPQPPAPVLSSYKKKRVQQRVRASVRASE</sequence>
<proteinExistence type="predicted"/>
<feature type="transmembrane region" description="Helical" evidence="1">
    <location>
        <begin position="335"/>
        <end position="356"/>
    </location>
</feature>
<evidence type="ECO:0000313" key="3">
    <source>
        <dbReference type="EMBL" id="CAD8494480.1"/>
    </source>
</evidence>
<name>A0A7S0EUB2_9EUKA</name>
<evidence type="ECO:0000256" key="2">
    <source>
        <dbReference type="SAM" id="SignalP"/>
    </source>
</evidence>
<dbReference type="InterPro" id="IPR025333">
    <property type="entry name" value="DUF4239"/>
</dbReference>
<keyword evidence="2" id="KW-0732">Signal</keyword>
<dbReference type="EMBL" id="HBEP01023012">
    <property type="protein sequence ID" value="CAD8494480.1"/>
    <property type="molecule type" value="Transcribed_RNA"/>
</dbReference>
<keyword evidence="1" id="KW-0812">Transmembrane</keyword>
<dbReference type="Pfam" id="PF14023">
    <property type="entry name" value="Bestrophin-like"/>
    <property type="match status" value="1"/>
</dbReference>
<keyword evidence="1" id="KW-1133">Transmembrane helix</keyword>
<keyword evidence="1" id="KW-0472">Membrane</keyword>
<protein>
    <submittedName>
        <fullName evidence="3">Uncharacterized protein</fullName>
    </submittedName>
</protein>
<evidence type="ECO:0000256" key="1">
    <source>
        <dbReference type="SAM" id="Phobius"/>
    </source>
</evidence>
<dbReference type="AlphaFoldDB" id="A0A7S0EUB2"/>
<gene>
    <name evidence="3" type="ORF">PANT1444_LOCUS13002</name>
</gene>